<keyword evidence="2" id="KW-0812">Transmembrane</keyword>
<feature type="compositionally biased region" description="Basic residues" evidence="1">
    <location>
        <begin position="169"/>
        <end position="182"/>
    </location>
</feature>
<feature type="compositionally biased region" description="Basic and acidic residues" evidence="1">
    <location>
        <begin position="158"/>
        <end position="168"/>
    </location>
</feature>
<evidence type="ECO:0000313" key="3">
    <source>
        <dbReference type="Proteomes" id="UP000887563"/>
    </source>
</evidence>
<feature type="region of interest" description="Disordered" evidence="1">
    <location>
        <begin position="149"/>
        <end position="182"/>
    </location>
</feature>
<protein>
    <submittedName>
        <fullName evidence="4">Uncharacterized protein</fullName>
    </submittedName>
</protein>
<evidence type="ECO:0000256" key="1">
    <source>
        <dbReference type="SAM" id="MobiDB-lite"/>
    </source>
</evidence>
<dbReference type="AlphaFoldDB" id="A0A914L682"/>
<dbReference type="WBParaSite" id="Minc3s00283g09346">
    <property type="protein sequence ID" value="Minc3s00283g09346"/>
    <property type="gene ID" value="Minc3s00283g09346"/>
</dbReference>
<keyword evidence="3" id="KW-1185">Reference proteome</keyword>
<name>A0A914L682_MELIC</name>
<organism evidence="3 4">
    <name type="scientific">Meloidogyne incognita</name>
    <name type="common">Southern root-knot nematode worm</name>
    <name type="synonym">Oxyuris incognita</name>
    <dbReference type="NCBI Taxonomy" id="6306"/>
    <lineage>
        <taxon>Eukaryota</taxon>
        <taxon>Metazoa</taxon>
        <taxon>Ecdysozoa</taxon>
        <taxon>Nematoda</taxon>
        <taxon>Chromadorea</taxon>
        <taxon>Rhabditida</taxon>
        <taxon>Tylenchina</taxon>
        <taxon>Tylenchomorpha</taxon>
        <taxon>Tylenchoidea</taxon>
        <taxon>Meloidogynidae</taxon>
        <taxon>Meloidogyninae</taxon>
        <taxon>Meloidogyne</taxon>
        <taxon>Meloidogyne incognita group</taxon>
    </lineage>
</organism>
<accession>A0A914L682</accession>
<dbReference type="Proteomes" id="UP000887563">
    <property type="component" value="Unplaced"/>
</dbReference>
<feature type="transmembrane region" description="Helical" evidence="2">
    <location>
        <begin position="27"/>
        <end position="47"/>
    </location>
</feature>
<keyword evidence="2" id="KW-0472">Membrane</keyword>
<proteinExistence type="predicted"/>
<sequence length="182" mass="21000">MVNINASKLLFATASIDADEAEKQRRLFILGLMILFGWMLVIVFCVYPQLFSDLFTRYLCCCLTRLSGKKQHGLEELAALKREQERIRTSNRTFIGLSLATTSPSNILLKQVGFDGNMVEYDTQRKQFVSASIAIPESILEIEDIEYKESEEEEEEDKIERNKRESQKSKRSNKKLHLKDAQ</sequence>
<reference evidence="4" key="1">
    <citation type="submission" date="2022-11" db="UniProtKB">
        <authorList>
            <consortium name="WormBaseParasite"/>
        </authorList>
    </citation>
    <scope>IDENTIFICATION</scope>
</reference>
<evidence type="ECO:0000256" key="2">
    <source>
        <dbReference type="SAM" id="Phobius"/>
    </source>
</evidence>
<evidence type="ECO:0000313" key="4">
    <source>
        <dbReference type="WBParaSite" id="Minc3s00283g09346"/>
    </source>
</evidence>
<keyword evidence="2" id="KW-1133">Transmembrane helix</keyword>